<feature type="compositionally biased region" description="Basic and acidic residues" evidence="1">
    <location>
        <begin position="67"/>
        <end position="76"/>
    </location>
</feature>
<reference evidence="3" key="1">
    <citation type="journal article" date="2013" name="Science">
        <title>The Amborella genome and the evolution of flowering plants.</title>
        <authorList>
            <consortium name="Amborella Genome Project"/>
        </authorList>
    </citation>
    <scope>NUCLEOTIDE SEQUENCE [LARGE SCALE GENOMIC DNA]</scope>
</reference>
<dbReference type="EMBL" id="KI396767">
    <property type="protein sequence ID" value="ERM96815.1"/>
    <property type="molecule type" value="Genomic_DNA"/>
</dbReference>
<dbReference type="HOGENOM" id="CLU_2500954_0_0_1"/>
<dbReference type="Gramene" id="ERM96815">
    <property type="protein sequence ID" value="ERM96815"/>
    <property type="gene ID" value="AMTR_s00128p00030550"/>
</dbReference>
<feature type="region of interest" description="Disordered" evidence="1">
    <location>
        <begin position="67"/>
        <end position="86"/>
    </location>
</feature>
<accession>W1NPE9</accession>
<sequence length="86" mass="10053">MGGDRESGDKGDMWWRRWLARWRDMDGQQEVAEMAREWMRGCSNKRVEEKGAQEGETIGSWFWAQEEGREMGEKGRKGGRRSWAAA</sequence>
<protein>
    <submittedName>
        <fullName evidence="2">Uncharacterized protein</fullName>
    </submittedName>
</protein>
<name>W1NPE9_AMBTC</name>
<proteinExistence type="predicted"/>
<keyword evidence="3" id="KW-1185">Reference proteome</keyword>
<dbReference type="Proteomes" id="UP000017836">
    <property type="component" value="Unassembled WGS sequence"/>
</dbReference>
<evidence type="ECO:0000313" key="2">
    <source>
        <dbReference type="EMBL" id="ERM96815.1"/>
    </source>
</evidence>
<evidence type="ECO:0000256" key="1">
    <source>
        <dbReference type="SAM" id="MobiDB-lite"/>
    </source>
</evidence>
<dbReference type="AlphaFoldDB" id="W1NPE9"/>
<evidence type="ECO:0000313" key="3">
    <source>
        <dbReference type="Proteomes" id="UP000017836"/>
    </source>
</evidence>
<gene>
    <name evidence="2" type="ORF">AMTR_s00128p00030550</name>
</gene>
<organism evidence="2 3">
    <name type="scientific">Amborella trichopoda</name>
    <dbReference type="NCBI Taxonomy" id="13333"/>
    <lineage>
        <taxon>Eukaryota</taxon>
        <taxon>Viridiplantae</taxon>
        <taxon>Streptophyta</taxon>
        <taxon>Embryophyta</taxon>
        <taxon>Tracheophyta</taxon>
        <taxon>Spermatophyta</taxon>
        <taxon>Magnoliopsida</taxon>
        <taxon>Amborellales</taxon>
        <taxon>Amborellaceae</taxon>
        <taxon>Amborella</taxon>
    </lineage>
</organism>